<dbReference type="EMBL" id="MU853346">
    <property type="protein sequence ID" value="KAK4111400.1"/>
    <property type="molecule type" value="Genomic_DNA"/>
</dbReference>
<comment type="caution">
    <text evidence="1">The sequence shown here is derived from an EMBL/GenBank/DDBJ whole genome shotgun (WGS) entry which is preliminary data.</text>
</comment>
<organism evidence="1 2">
    <name type="scientific">Canariomyces notabilis</name>
    <dbReference type="NCBI Taxonomy" id="2074819"/>
    <lineage>
        <taxon>Eukaryota</taxon>
        <taxon>Fungi</taxon>
        <taxon>Dikarya</taxon>
        <taxon>Ascomycota</taxon>
        <taxon>Pezizomycotina</taxon>
        <taxon>Sordariomycetes</taxon>
        <taxon>Sordariomycetidae</taxon>
        <taxon>Sordariales</taxon>
        <taxon>Chaetomiaceae</taxon>
        <taxon>Canariomyces</taxon>
    </lineage>
</organism>
<evidence type="ECO:0000313" key="2">
    <source>
        <dbReference type="Proteomes" id="UP001302812"/>
    </source>
</evidence>
<accession>A0AAN6TBQ6</accession>
<sequence>MPWESAAYRHTHGFCKVGDAWPDPCSKHGRGRLKGGPFGLVATEGGRYFLPTLNVSEQGVKSVQKPAVMDSLSSSISLARLGAVNAQVQYGGVAVRDRRAGFLLRHVTNPAPCSVGSRSPLAFGCEKTAGSNDLDHDSSFPLIDSHSKRRFRCTAKLCKPCNALDRQFPTKLAITSWPEGCSS</sequence>
<dbReference type="GeneID" id="89939549"/>
<keyword evidence="2" id="KW-1185">Reference proteome</keyword>
<proteinExistence type="predicted"/>
<evidence type="ECO:0000313" key="1">
    <source>
        <dbReference type="EMBL" id="KAK4111400.1"/>
    </source>
</evidence>
<gene>
    <name evidence="1" type="ORF">N656DRAFT_780665</name>
</gene>
<name>A0AAN6TBQ6_9PEZI</name>
<reference evidence="1" key="1">
    <citation type="journal article" date="2023" name="Mol. Phylogenet. Evol.">
        <title>Genome-scale phylogeny and comparative genomics of the fungal order Sordariales.</title>
        <authorList>
            <person name="Hensen N."/>
            <person name="Bonometti L."/>
            <person name="Westerberg I."/>
            <person name="Brannstrom I.O."/>
            <person name="Guillou S."/>
            <person name="Cros-Aarteil S."/>
            <person name="Calhoun S."/>
            <person name="Haridas S."/>
            <person name="Kuo A."/>
            <person name="Mondo S."/>
            <person name="Pangilinan J."/>
            <person name="Riley R."/>
            <person name="LaButti K."/>
            <person name="Andreopoulos B."/>
            <person name="Lipzen A."/>
            <person name="Chen C."/>
            <person name="Yan M."/>
            <person name="Daum C."/>
            <person name="Ng V."/>
            <person name="Clum A."/>
            <person name="Steindorff A."/>
            <person name="Ohm R.A."/>
            <person name="Martin F."/>
            <person name="Silar P."/>
            <person name="Natvig D.O."/>
            <person name="Lalanne C."/>
            <person name="Gautier V."/>
            <person name="Ament-Velasquez S.L."/>
            <person name="Kruys A."/>
            <person name="Hutchinson M.I."/>
            <person name="Powell A.J."/>
            <person name="Barry K."/>
            <person name="Miller A.N."/>
            <person name="Grigoriev I.V."/>
            <person name="Debuchy R."/>
            <person name="Gladieux P."/>
            <person name="Hiltunen Thoren M."/>
            <person name="Johannesson H."/>
        </authorList>
    </citation>
    <scope>NUCLEOTIDE SEQUENCE</scope>
    <source>
        <strain evidence="1">CBS 508.74</strain>
    </source>
</reference>
<dbReference type="RefSeq" id="XP_064668970.1">
    <property type="nucleotide sequence ID" value="XM_064815424.1"/>
</dbReference>
<dbReference type="AlphaFoldDB" id="A0AAN6TBQ6"/>
<reference evidence="1" key="2">
    <citation type="submission" date="2023-05" db="EMBL/GenBank/DDBJ databases">
        <authorList>
            <consortium name="Lawrence Berkeley National Laboratory"/>
            <person name="Steindorff A."/>
            <person name="Hensen N."/>
            <person name="Bonometti L."/>
            <person name="Westerberg I."/>
            <person name="Brannstrom I.O."/>
            <person name="Guillou S."/>
            <person name="Cros-Aarteil S."/>
            <person name="Calhoun S."/>
            <person name="Haridas S."/>
            <person name="Kuo A."/>
            <person name="Mondo S."/>
            <person name="Pangilinan J."/>
            <person name="Riley R."/>
            <person name="Labutti K."/>
            <person name="Andreopoulos B."/>
            <person name="Lipzen A."/>
            <person name="Chen C."/>
            <person name="Yanf M."/>
            <person name="Daum C."/>
            <person name="Ng V."/>
            <person name="Clum A."/>
            <person name="Ohm R."/>
            <person name="Martin F."/>
            <person name="Silar P."/>
            <person name="Natvig D."/>
            <person name="Lalanne C."/>
            <person name="Gautier V."/>
            <person name="Ament-Velasquez S.L."/>
            <person name="Kruys A."/>
            <person name="Hutchinson M.I."/>
            <person name="Powell A.J."/>
            <person name="Barry K."/>
            <person name="Miller A.N."/>
            <person name="Grigoriev I.V."/>
            <person name="Debuchy R."/>
            <person name="Gladieux P."/>
            <person name="Thoren M.H."/>
            <person name="Johannesson H."/>
        </authorList>
    </citation>
    <scope>NUCLEOTIDE SEQUENCE</scope>
    <source>
        <strain evidence="1">CBS 508.74</strain>
    </source>
</reference>
<dbReference type="Proteomes" id="UP001302812">
    <property type="component" value="Unassembled WGS sequence"/>
</dbReference>
<protein>
    <submittedName>
        <fullName evidence="1">Uncharacterized protein</fullName>
    </submittedName>
</protein>